<gene>
    <name evidence="1" type="ORF">BN13_1080003</name>
</gene>
<proteinExistence type="predicted"/>
<name>A0A077M6W1_9MICO</name>
<organism evidence="1 2">
    <name type="scientific">Nostocoides jenkinsii Ben 74</name>
    <dbReference type="NCBI Taxonomy" id="1193518"/>
    <lineage>
        <taxon>Bacteria</taxon>
        <taxon>Bacillati</taxon>
        <taxon>Actinomycetota</taxon>
        <taxon>Actinomycetes</taxon>
        <taxon>Micrococcales</taxon>
        <taxon>Intrasporangiaceae</taxon>
        <taxon>Nostocoides</taxon>
    </lineage>
</organism>
<evidence type="ECO:0000313" key="2">
    <source>
        <dbReference type="Proteomes" id="UP000035720"/>
    </source>
</evidence>
<reference evidence="1 2" key="1">
    <citation type="journal article" date="2013" name="ISME J.">
        <title>A metabolic model for members of the genus Tetrasphaera involved in enhanced biological phosphorus removal.</title>
        <authorList>
            <person name="Kristiansen R."/>
            <person name="Nguyen H.T.T."/>
            <person name="Saunders A.M."/>
            <person name="Nielsen J.L."/>
            <person name="Wimmer R."/>
            <person name="Le V.Q."/>
            <person name="McIlroy S.J."/>
            <person name="Petrovski S."/>
            <person name="Seviour R.J."/>
            <person name="Calteau A."/>
            <person name="Nielsen K.L."/>
            <person name="Nielsen P.H."/>
        </authorList>
    </citation>
    <scope>NUCLEOTIDE SEQUENCE [LARGE SCALE GENOMIC DNA]</scope>
    <source>
        <strain evidence="1 2">Ben 74</strain>
    </source>
</reference>
<keyword evidence="2" id="KW-1185">Reference proteome</keyword>
<comment type="caution">
    <text evidence="1">The sequence shown here is derived from an EMBL/GenBank/DDBJ whole genome shotgun (WGS) entry which is preliminary data.</text>
</comment>
<protein>
    <submittedName>
        <fullName evidence="1">Uncharacterized protein</fullName>
    </submittedName>
</protein>
<dbReference type="AlphaFoldDB" id="A0A077M6W1"/>
<sequence>MRAPRGLPRGALRVCAVALRGADDPEDPDRPVYS</sequence>
<dbReference type="Proteomes" id="UP000035720">
    <property type="component" value="Unassembled WGS sequence"/>
</dbReference>
<accession>A0A077M6W1</accession>
<evidence type="ECO:0000313" key="1">
    <source>
        <dbReference type="EMBL" id="CCI51530.1"/>
    </source>
</evidence>
<dbReference type="EMBL" id="CAJC01000011">
    <property type="protein sequence ID" value="CCI51530.1"/>
    <property type="molecule type" value="Genomic_DNA"/>
</dbReference>
<dbReference type="STRING" id="1193518.BN13_1080003"/>